<dbReference type="Proteomes" id="UP000596329">
    <property type="component" value="Chromosome"/>
</dbReference>
<name>A0A7U2R976_FLAPS</name>
<dbReference type="SUPFAM" id="SSF53098">
    <property type="entry name" value="Ribonuclease H-like"/>
    <property type="match status" value="1"/>
</dbReference>
<evidence type="ECO:0000259" key="1">
    <source>
        <dbReference type="Pfam" id="PF16473"/>
    </source>
</evidence>
<accession>A0A7U2R976</accession>
<feature type="domain" description="3'-5' exoribonuclease Rv2179c-like" evidence="1">
    <location>
        <begin position="5"/>
        <end position="172"/>
    </location>
</feature>
<evidence type="ECO:0000313" key="3">
    <source>
        <dbReference type="Proteomes" id="UP000596329"/>
    </source>
</evidence>
<dbReference type="Gene3D" id="3.30.420.10">
    <property type="entry name" value="Ribonuclease H-like superfamily/Ribonuclease H"/>
    <property type="match status" value="1"/>
</dbReference>
<organism evidence="2 3">
    <name type="scientific">Flavobacterium psychrophilum</name>
    <dbReference type="NCBI Taxonomy" id="96345"/>
    <lineage>
        <taxon>Bacteria</taxon>
        <taxon>Pseudomonadati</taxon>
        <taxon>Bacteroidota</taxon>
        <taxon>Flavobacteriia</taxon>
        <taxon>Flavobacteriales</taxon>
        <taxon>Flavobacteriaceae</taxon>
        <taxon>Flavobacterium</taxon>
    </lineage>
</organism>
<dbReference type="EMBL" id="CP059075">
    <property type="protein sequence ID" value="QRE03531.1"/>
    <property type="molecule type" value="Genomic_DNA"/>
</dbReference>
<dbReference type="InterPro" id="IPR033390">
    <property type="entry name" value="Rv2179c-like"/>
</dbReference>
<dbReference type="InterPro" id="IPR012337">
    <property type="entry name" value="RNaseH-like_sf"/>
</dbReference>
<dbReference type="Pfam" id="PF16473">
    <property type="entry name" value="Rv2179c-like"/>
    <property type="match status" value="1"/>
</dbReference>
<sequence>MSKTKIFFDTEFTGLHQKTTLISIGLISECGKTFYAEFNDYDGSQIDEWLQTNVIDNLQYNGIYQKLDKTKESVSYKSTTENIKVMLTEWLEQFKEVEIWSDCLSYDWVLFNQIFGHAFNIPKNVYYIPFDICTLLQVKGIDPDISRETFSEMTEESQKHNALWDAKVIRECYRKLSV</sequence>
<gene>
    <name evidence="2" type="ORF">H0H26_11665</name>
</gene>
<protein>
    <submittedName>
        <fullName evidence="2">3'-5' exoribonuclease</fullName>
    </submittedName>
</protein>
<dbReference type="GO" id="GO:0003676">
    <property type="term" value="F:nucleic acid binding"/>
    <property type="evidence" value="ECO:0007669"/>
    <property type="project" value="InterPro"/>
</dbReference>
<evidence type="ECO:0000313" key="2">
    <source>
        <dbReference type="EMBL" id="QRE03531.1"/>
    </source>
</evidence>
<proteinExistence type="predicted"/>
<reference evidence="2 3" key="1">
    <citation type="submission" date="2020-07" db="EMBL/GenBank/DDBJ databases">
        <title>Genomic characterization of Flavobacterium psychrophilum strains.</title>
        <authorList>
            <person name="Castillo D."/>
            <person name="Jorgensen J."/>
            <person name="Middelboe M."/>
        </authorList>
    </citation>
    <scope>NUCLEOTIDE SEQUENCE [LARGE SCALE GENOMIC DNA]</scope>
    <source>
        <strain evidence="2 3">FPS-R7</strain>
    </source>
</reference>
<dbReference type="InterPro" id="IPR036397">
    <property type="entry name" value="RNaseH_sf"/>
</dbReference>
<dbReference type="RefSeq" id="WP_203095844.1">
    <property type="nucleotide sequence ID" value="NZ_CP059075.1"/>
</dbReference>
<dbReference type="AlphaFoldDB" id="A0A7U2R976"/>